<proteinExistence type="predicted"/>
<dbReference type="AlphaFoldDB" id="A0A841H3B0"/>
<dbReference type="RefSeq" id="WP_170038295.1">
    <property type="nucleotide sequence ID" value="NZ_JABDTL010000002.1"/>
</dbReference>
<evidence type="ECO:0000313" key="3">
    <source>
        <dbReference type="Proteomes" id="UP000582837"/>
    </source>
</evidence>
<keyword evidence="1" id="KW-0472">Membrane</keyword>
<comment type="caution">
    <text evidence="2">The sequence shown here is derived from an EMBL/GenBank/DDBJ whole genome shotgun (WGS) entry which is preliminary data.</text>
</comment>
<protein>
    <submittedName>
        <fullName evidence="2">Uncharacterized protein</fullName>
    </submittedName>
</protein>
<accession>A0A841H3B0</accession>
<feature type="transmembrane region" description="Helical" evidence="1">
    <location>
        <begin position="16"/>
        <end position="38"/>
    </location>
</feature>
<evidence type="ECO:0000313" key="2">
    <source>
        <dbReference type="EMBL" id="MBB6072463.1"/>
    </source>
</evidence>
<evidence type="ECO:0000256" key="1">
    <source>
        <dbReference type="SAM" id="Phobius"/>
    </source>
</evidence>
<dbReference type="Proteomes" id="UP000582837">
    <property type="component" value="Unassembled WGS sequence"/>
</dbReference>
<name>A0A841H3B0_9BACT</name>
<organism evidence="2 3">
    <name type="scientific">Longimicrobium terrae</name>
    <dbReference type="NCBI Taxonomy" id="1639882"/>
    <lineage>
        <taxon>Bacteria</taxon>
        <taxon>Pseudomonadati</taxon>
        <taxon>Gemmatimonadota</taxon>
        <taxon>Longimicrobiia</taxon>
        <taxon>Longimicrobiales</taxon>
        <taxon>Longimicrobiaceae</taxon>
        <taxon>Longimicrobium</taxon>
    </lineage>
</organism>
<dbReference type="EMBL" id="JACHIA010000015">
    <property type="protein sequence ID" value="MBB6072463.1"/>
    <property type="molecule type" value="Genomic_DNA"/>
</dbReference>
<feature type="transmembrane region" description="Helical" evidence="1">
    <location>
        <begin position="70"/>
        <end position="89"/>
    </location>
</feature>
<feature type="transmembrane region" description="Helical" evidence="1">
    <location>
        <begin position="44"/>
        <end position="63"/>
    </location>
</feature>
<gene>
    <name evidence="2" type="ORF">HNQ61_004125</name>
</gene>
<keyword evidence="1" id="KW-1133">Transmembrane helix</keyword>
<reference evidence="2 3" key="1">
    <citation type="submission" date="2020-08" db="EMBL/GenBank/DDBJ databases">
        <title>Genomic Encyclopedia of Type Strains, Phase IV (KMG-IV): sequencing the most valuable type-strain genomes for metagenomic binning, comparative biology and taxonomic classification.</title>
        <authorList>
            <person name="Goeker M."/>
        </authorList>
    </citation>
    <scope>NUCLEOTIDE SEQUENCE [LARGE SCALE GENOMIC DNA]</scope>
    <source>
        <strain evidence="2 3">DSM 29007</strain>
    </source>
</reference>
<keyword evidence="1" id="KW-0812">Transmembrane</keyword>
<keyword evidence="3" id="KW-1185">Reference proteome</keyword>
<feature type="transmembrane region" description="Helical" evidence="1">
    <location>
        <begin position="95"/>
        <end position="118"/>
    </location>
</feature>
<sequence>MSTHASAFDLARRGRWYVRIIAAALVSASVWATLLYVIQIGPFILFHQVIRLALTLWLAYALLRAREGARWLTVILCVLVLVQTGMHLYETQSELGGRLVMAVVAVLYLCIGCVLLWSPAVDAFFAKRGFVSPPVFKDD</sequence>